<evidence type="ECO:0000313" key="2">
    <source>
        <dbReference type="EMBL" id="PRP69566.1"/>
    </source>
</evidence>
<dbReference type="InterPro" id="IPR022236">
    <property type="entry name" value="DUF3761"/>
</dbReference>
<comment type="caution">
    <text evidence="2">The sequence shown here is derived from an EMBL/GenBank/DDBJ whole genome shotgun (WGS) entry which is preliminary data.</text>
</comment>
<sequence length="91" mass="9855">MLAAIKSIGLAALLAMALVWQPAMAKRVAGSTNLATEDSYINHDGQKIRRPMHAGRKPADATAHCRDGSYSFSAHHRGTCSHHGGVAEWYR</sequence>
<feature type="chain" id="PRO_5015717132" description="DUF3761 domain-containing protein" evidence="1">
    <location>
        <begin position="26"/>
        <end position="91"/>
    </location>
</feature>
<protein>
    <recommendedName>
        <fullName evidence="4">DUF3761 domain-containing protein</fullName>
    </recommendedName>
</protein>
<dbReference type="RefSeq" id="WP_106077655.1">
    <property type="nucleotide sequence ID" value="NZ_MTBD01000030.1"/>
</dbReference>
<organism evidence="2 3">
    <name type="scientific">Chromobacterium amazonense</name>
    <dbReference type="NCBI Taxonomy" id="1382803"/>
    <lineage>
        <taxon>Bacteria</taxon>
        <taxon>Pseudomonadati</taxon>
        <taxon>Pseudomonadota</taxon>
        <taxon>Betaproteobacteria</taxon>
        <taxon>Neisseriales</taxon>
        <taxon>Chromobacteriaceae</taxon>
        <taxon>Chromobacterium</taxon>
    </lineage>
</organism>
<dbReference type="AlphaFoldDB" id="A0A2S9X1N4"/>
<dbReference type="EMBL" id="MTBD01000030">
    <property type="protein sequence ID" value="PRP69566.1"/>
    <property type="molecule type" value="Genomic_DNA"/>
</dbReference>
<accession>A0A2S9X1N4</accession>
<proteinExistence type="predicted"/>
<evidence type="ECO:0000313" key="3">
    <source>
        <dbReference type="Proteomes" id="UP000239469"/>
    </source>
</evidence>
<gene>
    <name evidence="2" type="ORF">BUE93_17510</name>
</gene>
<name>A0A2S9X1N4_9NEIS</name>
<dbReference type="OrthoDB" id="4751721at2"/>
<dbReference type="Pfam" id="PF12587">
    <property type="entry name" value="DUF3761"/>
    <property type="match status" value="1"/>
</dbReference>
<dbReference type="Proteomes" id="UP000239469">
    <property type="component" value="Unassembled WGS sequence"/>
</dbReference>
<reference evidence="2 3" key="1">
    <citation type="submission" date="2017-01" db="EMBL/GenBank/DDBJ databases">
        <title>New insights into the genetic diversity of Chromobacterium isolated from tropical freshwater lake.</title>
        <authorList>
            <person name="Santos A.B."/>
            <person name="Nascimento A.M."/>
            <person name="Da Silva P.C."/>
        </authorList>
    </citation>
    <scope>NUCLEOTIDE SEQUENCE [LARGE SCALE GENOMIC DNA]</scope>
    <source>
        <strain evidence="2 3">56AF</strain>
    </source>
</reference>
<keyword evidence="1" id="KW-0732">Signal</keyword>
<evidence type="ECO:0008006" key="4">
    <source>
        <dbReference type="Google" id="ProtNLM"/>
    </source>
</evidence>
<feature type="signal peptide" evidence="1">
    <location>
        <begin position="1"/>
        <end position="25"/>
    </location>
</feature>
<evidence type="ECO:0000256" key="1">
    <source>
        <dbReference type="SAM" id="SignalP"/>
    </source>
</evidence>